<dbReference type="AlphaFoldDB" id="X8JE58"/>
<dbReference type="Proteomes" id="UP000030108">
    <property type="component" value="Unassembled WGS sequence"/>
</dbReference>
<dbReference type="EMBL" id="JATN01000319">
    <property type="protein sequence ID" value="EUC61586.1"/>
    <property type="molecule type" value="Genomic_DNA"/>
</dbReference>
<protein>
    <submittedName>
        <fullName evidence="2">Uncharacterized protein</fullName>
    </submittedName>
</protein>
<sequence>MWAAGLQLWQGLEVVGWEEIAANVAKGFPAPFAPHRMYPNLPWHLDLDDWSEENVNNLYDYILVHQRRLYAGDLEAESTAPQFMEKHADEPYRREGIITPGVYDEHSAYYYEAVQRFQFGDNDYMPMAVDRLQLFTASFLAEFNVFMTAEVKHLCDLVELNELLNPHERVPSPTDPPLLLLMPVIYVDLNQFMKLLDISASAYKWNDINYNLYNILSLWLFVGVQKALVHEGKVAGGRTGAFGVALCLCALLRLKHDLQTGLIPQSDGVINWGPTEDQQIALVAVTLSKQIQDAIDSVARPAIYRGSISDQWAPVQVEFRMNQDGEEVKWDWPYGAFGAYRQIYWVAEEEAEAAPREPSSSGVSDREDNPGTINALILQEMRLSPPPASLPEESDVMIMSPPRIATPAQAMPTVQPILTTTSIFNQARADDEERLSPTVSAELPPLPPSAELGIVTQEENPWRPYRLKLERDATLGVRTQSDRTYGSSGVIRPQTEKIRTAALPPISEGESVRRSLSMGPANIDRNPLAPPGNTLGLQVAQAAQWNPGSSGQEGGYAPIGNPLGTSTSHSQAQLGVVELPTSGPNAEPVPAVGHKRTARHITPRTVSLNVEQADRTVTGSLLDVAARMFAEPEGSGSSSSAPQQPAVTTASTRRIITRHASQSASAKRALPDLGRPTSPAKSKKSKSHERDKGKK</sequence>
<gene>
    <name evidence="2" type="ORF">RSOL_400660</name>
</gene>
<feature type="non-terminal residue" evidence="2">
    <location>
        <position position="695"/>
    </location>
</feature>
<evidence type="ECO:0000313" key="2">
    <source>
        <dbReference type="EMBL" id="EUC61586.1"/>
    </source>
</evidence>
<comment type="caution">
    <text evidence="2">The sequence shown here is derived from an EMBL/GenBank/DDBJ whole genome shotgun (WGS) entry which is preliminary data.</text>
</comment>
<evidence type="ECO:0000256" key="1">
    <source>
        <dbReference type="SAM" id="MobiDB-lite"/>
    </source>
</evidence>
<name>X8JE58_9AGAM</name>
<evidence type="ECO:0000313" key="3">
    <source>
        <dbReference type="Proteomes" id="UP000030108"/>
    </source>
</evidence>
<proteinExistence type="predicted"/>
<feature type="compositionally biased region" description="Polar residues" evidence="1">
    <location>
        <begin position="647"/>
        <end position="665"/>
    </location>
</feature>
<reference evidence="3" key="1">
    <citation type="journal article" date="2014" name="Genome Announc.">
        <title>Draft genome sequence of the plant-pathogenic soil fungus Rhizoctonia solani anastomosis group 3 strain Rhs1AP.</title>
        <authorList>
            <person name="Cubeta M.A."/>
            <person name="Thomas E."/>
            <person name="Dean R.A."/>
            <person name="Jabaji S."/>
            <person name="Neate S.M."/>
            <person name="Tavantzis S."/>
            <person name="Toda T."/>
            <person name="Vilgalys R."/>
            <person name="Bharathan N."/>
            <person name="Fedorova-Abrams N."/>
            <person name="Pakala S.B."/>
            <person name="Pakala S.M."/>
            <person name="Zafar N."/>
            <person name="Joardar V."/>
            <person name="Losada L."/>
            <person name="Nierman W.C."/>
        </authorList>
    </citation>
    <scope>NUCLEOTIDE SEQUENCE [LARGE SCALE GENOMIC DNA]</scope>
    <source>
        <strain evidence="3">AG-3</strain>
    </source>
</reference>
<dbReference type="OrthoDB" id="3317283at2759"/>
<feature type="compositionally biased region" description="Low complexity" evidence="1">
    <location>
        <begin position="631"/>
        <end position="646"/>
    </location>
</feature>
<feature type="region of interest" description="Disordered" evidence="1">
    <location>
        <begin position="631"/>
        <end position="695"/>
    </location>
</feature>
<organism evidence="2 3">
    <name type="scientific">Rhizoctonia solani AG-3 Rhs1AP</name>
    <dbReference type="NCBI Taxonomy" id="1086054"/>
    <lineage>
        <taxon>Eukaryota</taxon>
        <taxon>Fungi</taxon>
        <taxon>Dikarya</taxon>
        <taxon>Basidiomycota</taxon>
        <taxon>Agaricomycotina</taxon>
        <taxon>Agaricomycetes</taxon>
        <taxon>Cantharellales</taxon>
        <taxon>Ceratobasidiaceae</taxon>
        <taxon>Rhizoctonia</taxon>
    </lineage>
</organism>
<feature type="region of interest" description="Disordered" evidence="1">
    <location>
        <begin position="546"/>
        <end position="568"/>
    </location>
</feature>
<accession>X8JE58</accession>